<dbReference type="EMBL" id="CAJVPT010005864">
    <property type="protein sequence ID" value="CAG8524781.1"/>
    <property type="molecule type" value="Genomic_DNA"/>
</dbReference>
<evidence type="ECO:0000313" key="1">
    <source>
        <dbReference type="EMBL" id="CAG8524781.1"/>
    </source>
</evidence>
<feature type="non-terminal residue" evidence="1">
    <location>
        <position position="1"/>
    </location>
</feature>
<keyword evidence="2" id="KW-1185">Reference proteome</keyword>
<reference evidence="1" key="1">
    <citation type="submission" date="2021-06" db="EMBL/GenBank/DDBJ databases">
        <authorList>
            <person name="Kallberg Y."/>
            <person name="Tangrot J."/>
            <person name="Rosling A."/>
        </authorList>
    </citation>
    <scope>NUCLEOTIDE SEQUENCE</scope>
    <source>
        <strain evidence="1">CL356</strain>
    </source>
</reference>
<comment type="caution">
    <text evidence="1">The sequence shown here is derived from an EMBL/GenBank/DDBJ whole genome shotgun (WGS) entry which is preliminary data.</text>
</comment>
<sequence>AKVPLQNDKSVEKLKEVLGEIERYINEIDKPGEFNERFKNWFKQMAKAENIEDANEILLGKLTDATKDFQFTMAVDTNNVVTDINHQVKEGFTNMGEDLCEMNNRLANMEEGIAAVQIMITQKGNSVTDKDIDYLKVEPYCIESEKKPERRMDIEKKLYTTKIPVAVKKLPNLPDHDINKQLRNIAKQAKIIRLLSACDHIEKFFGVYEDEVNGIKHLFVVTKWMENGNLREYLIKNKQFDWSNKLRIAQQIAAGLEFCNSVNVYHRDVKSKNILLSEHLNAKLTNFELSRKVGDKSKEMPLESSRWTAPEKLKYPEQEYTDKCEVYSFAVLLWEISTHRIPFDYIDNPLKAGEKIKNNERPEPFSKGTPEQYQDIVKEAWDGNPRKRPKIGDVRKKLEKVNLTGRKKDKPVRRETWLSTETESVTALDDSDDQLLDIKEIISLHEKEQYEKAFGHFLKLADRNDPLASYYAGLYLFKGTYGVEEDEIQALQLLKKSAKGGCVQGQYLYSYACLKGTYYSKDEEHGIDVNEKKYMEYLTKAAALESPDALYAVSQLYLKGESGYPVDNDKYNEYLTKAADKGSNKALKELEEIGF</sequence>
<evidence type="ECO:0000313" key="2">
    <source>
        <dbReference type="Proteomes" id="UP000789525"/>
    </source>
</evidence>
<proteinExistence type="predicted"/>
<organism evidence="1 2">
    <name type="scientific">Acaulospora colombiana</name>
    <dbReference type="NCBI Taxonomy" id="27376"/>
    <lineage>
        <taxon>Eukaryota</taxon>
        <taxon>Fungi</taxon>
        <taxon>Fungi incertae sedis</taxon>
        <taxon>Mucoromycota</taxon>
        <taxon>Glomeromycotina</taxon>
        <taxon>Glomeromycetes</taxon>
        <taxon>Diversisporales</taxon>
        <taxon>Acaulosporaceae</taxon>
        <taxon>Acaulospora</taxon>
    </lineage>
</organism>
<gene>
    <name evidence="1" type="ORF">ACOLOM_LOCUS3816</name>
</gene>
<dbReference type="Proteomes" id="UP000789525">
    <property type="component" value="Unassembled WGS sequence"/>
</dbReference>
<protein>
    <submittedName>
        <fullName evidence="1">7060_t:CDS:1</fullName>
    </submittedName>
</protein>
<name>A0ACA9LGT5_9GLOM</name>
<accession>A0ACA9LGT5</accession>